<keyword evidence="1" id="KW-0472">Membrane</keyword>
<feature type="transmembrane region" description="Helical" evidence="1">
    <location>
        <begin position="66"/>
        <end position="86"/>
    </location>
</feature>
<accession>A0A2H1KIL8</accession>
<name>A0A2H1KIL8_BREAU</name>
<dbReference type="AlphaFoldDB" id="A0A2H1KIL8"/>
<evidence type="ECO:0000313" key="2">
    <source>
        <dbReference type="EMBL" id="SMX99062.1"/>
    </source>
</evidence>
<dbReference type="EMBL" id="FXYZ01000021">
    <property type="protein sequence ID" value="SMX99062.1"/>
    <property type="molecule type" value="Genomic_DNA"/>
</dbReference>
<reference evidence="2 3" key="1">
    <citation type="submission" date="2017-03" db="EMBL/GenBank/DDBJ databases">
        <authorList>
            <person name="Afonso C.L."/>
            <person name="Miller P.J."/>
            <person name="Scott M.A."/>
            <person name="Spackman E."/>
            <person name="Goraichik I."/>
            <person name="Dimitrov K.M."/>
            <person name="Suarez D.L."/>
            <person name="Swayne D.E."/>
        </authorList>
    </citation>
    <scope>NUCLEOTIDE SEQUENCE [LARGE SCALE GENOMIC DNA]</scope>
    <source>
        <strain evidence="3">6(3)</strain>
    </source>
</reference>
<evidence type="ECO:0000313" key="3">
    <source>
        <dbReference type="Proteomes" id="UP000234327"/>
    </source>
</evidence>
<gene>
    <name evidence="2" type="ORF">BAURA63_03328</name>
</gene>
<keyword evidence="1" id="KW-0812">Transmembrane</keyword>
<organism evidence="2 3">
    <name type="scientific">Brevibacterium aurantiacum</name>
    <dbReference type="NCBI Taxonomy" id="273384"/>
    <lineage>
        <taxon>Bacteria</taxon>
        <taxon>Bacillati</taxon>
        <taxon>Actinomycetota</taxon>
        <taxon>Actinomycetes</taxon>
        <taxon>Micrococcales</taxon>
        <taxon>Brevibacteriaceae</taxon>
        <taxon>Brevibacterium</taxon>
    </lineage>
</organism>
<feature type="transmembrane region" description="Helical" evidence="1">
    <location>
        <begin position="98"/>
        <end position="118"/>
    </location>
</feature>
<sequence length="278" mass="29303">MVLYLWFTAWCKSRFIAIVPLGNAALCENRRVGMRGRHRRALRGTLAAAAATFVALTSPILGGGAFPSATGIIVPLTLSTLVCVLVSGRRLSLPRPTISVGISQTLFHLLFSLFTPIASGALPGSAGLPASTQSGGGLAALLGSHSQHASMHSTHHAPMHSMPSGAMQRTHDSAVMPAMDGSVGAAAEMHSHSSPAMLLAHCIAGIITIAMISWAERLPIMLGEFARLIIRAVIPRLVVLRAPIEKPRSLTGYEPELPRSLGVCRSPVLRRGPPQPAF</sequence>
<evidence type="ECO:0000256" key="1">
    <source>
        <dbReference type="SAM" id="Phobius"/>
    </source>
</evidence>
<keyword evidence="1" id="KW-1133">Transmembrane helix</keyword>
<feature type="transmembrane region" description="Helical" evidence="1">
    <location>
        <begin position="196"/>
        <end position="215"/>
    </location>
</feature>
<protein>
    <submittedName>
        <fullName evidence="2">Uncharacterized protein</fullName>
    </submittedName>
</protein>
<feature type="transmembrane region" description="Helical" evidence="1">
    <location>
        <begin position="41"/>
        <end position="60"/>
    </location>
</feature>
<proteinExistence type="predicted"/>
<dbReference type="Proteomes" id="UP000234327">
    <property type="component" value="Unassembled WGS sequence"/>
</dbReference>